<evidence type="ECO:0000256" key="1">
    <source>
        <dbReference type="ARBA" id="ARBA00004123"/>
    </source>
</evidence>
<proteinExistence type="predicted"/>
<dbReference type="InterPro" id="IPR038633">
    <property type="entry name" value="Rpn13/ADRM1_Pru_sf"/>
</dbReference>
<keyword evidence="4" id="KW-0647">Proteasome</keyword>
<dbReference type="Gene3D" id="2.30.29.70">
    <property type="entry name" value="Proteasomal ubiquitin receptor Rpn13/ADRM1"/>
    <property type="match status" value="1"/>
</dbReference>
<dbReference type="GO" id="GO:0008541">
    <property type="term" value="C:proteasome regulatory particle, lid subcomplex"/>
    <property type="evidence" value="ECO:0007669"/>
    <property type="project" value="TreeGrafter"/>
</dbReference>
<evidence type="ECO:0000256" key="3">
    <source>
        <dbReference type="ARBA" id="ARBA00022490"/>
    </source>
</evidence>
<dbReference type="Pfam" id="PF04683">
    <property type="entry name" value="Rpn13_ADRM1_Pru"/>
    <property type="match status" value="1"/>
</dbReference>
<evidence type="ECO:0000259" key="7">
    <source>
        <dbReference type="PROSITE" id="PS51917"/>
    </source>
</evidence>
<protein>
    <recommendedName>
        <fullName evidence="7">Pru domain-containing protein</fullName>
    </recommendedName>
</protein>
<dbReference type="AlphaFoldDB" id="A0A3M6W892"/>
<dbReference type="PANTHER" id="PTHR12225">
    <property type="entry name" value="ADHESION REGULATING MOLECULE 1 110 KDA CELL MEMBRANE GLYCOPROTEIN"/>
    <property type="match status" value="1"/>
</dbReference>
<dbReference type="InterPro" id="IPR038108">
    <property type="entry name" value="RPN13_DEUBAD_sf"/>
</dbReference>
<feature type="domain" description="Pru" evidence="7">
    <location>
        <begin position="76"/>
        <end position="214"/>
    </location>
</feature>
<dbReference type="InterPro" id="IPR044868">
    <property type="entry name" value="Rpn13/ADRM1_Pru"/>
</dbReference>
<dbReference type="PANTHER" id="PTHR12225:SF0">
    <property type="entry name" value="PROTEASOMAL UBIQUITIN RECEPTOR ADRM1"/>
    <property type="match status" value="1"/>
</dbReference>
<dbReference type="EMBL" id="QWIJ01001471">
    <property type="protein sequence ID" value="RMX74665.1"/>
    <property type="molecule type" value="Genomic_DNA"/>
</dbReference>
<feature type="region of interest" description="Disordered" evidence="6">
    <location>
        <begin position="225"/>
        <end position="326"/>
    </location>
</feature>
<evidence type="ECO:0000313" key="9">
    <source>
        <dbReference type="Proteomes" id="UP000281245"/>
    </source>
</evidence>
<feature type="compositionally biased region" description="Basic and acidic residues" evidence="6">
    <location>
        <begin position="9"/>
        <end position="18"/>
    </location>
</feature>
<keyword evidence="3" id="KW-0963">Cytoplasm</keyword>
<dbReference type="GO" id="GO:0005737">
    <property type="term" value="C:cytoplasm"/>
    <property type="evidence" value="ECO:0007669"/>
    <property type="project" value="UniProtKB-SubCell"/>
</dbReference>
<gene>
    <name evidence="8" type="ORF">D0869_12371</name>
</gene>
<sequence length="470" mass="49999">MPFDLSLGGRRDNQHPDPRAPAPPAFVGVACLFERAGVRASHRSQSQDFCIRITWPSPLHLCTHPWTTVLPTHSTMATSPIITFKAGKCTPTPSAPGKSSIKPDPTSGYLYLYSEDDLLHFCWRPRSAPSTDPELDLLMIPGDGSFQPLVKNPGAETVESPTTGRIFVLRFQSSSQKHFFWMQSKSQASGGKLNEFGERDQRLGQIVDLLLQGEDVNVQEEIEEIRRGGGGDDGGPNGDADAMEVDDQGHGLSRQGSGGAGADATGGDARDEGEASREGGADGGRAPQDPSALVQNFLNSLNSGPNQSNQSSQQQADKPFTTLPDLLTPQTTIPYIDTAPPSQINTLCTFLPPELFLLTQEHASDPSSTDPTPTPAAASAAIEALSIPQKQEILKRALRSPQFQQSLGSLTVALRDGGLPMIGEALGLKVENGGSIRGGSMPLGGGMAVEAFVEGVRRTVQEEGQEGERG</sequence>
<comment type="caution">
    <text evidence="8">The sequence shown here is derived from an EMBL/GenBank/DDBJ whole genome shotgun (WGS) entry which is preliminary data.</text>
</comment>
<dbReference type="GO" id="GO:0005634">
    <property type="term" value="C:nucleus"/>
    <property type="evidence" value="ECO:0007669"/>
    <property type="project" value="UniProtKB-SubCell"/>
</dbReference>
<dbReference type="Gene3D" id="1.10.2020.20">
    <property type="match status" value="1"/>
</dbReference>
<keyword evidence="5" id="KW-0539">Nucleus</keyword>
<evidence type="ECO:0000256" key="6">
    <source>
        <dbReference type="SAM" id="MobiDB-lite"/>
    </source>
</evidence>
<dbReference type="GO" id="GO:0061133">
    <property type="term" value="F:endopeptidase activator activity"/>
    <property type="evidence" value="ECO:0007669"/>
    <property type="project" value="TreeGrafter"/>
</dbReference>
<organism evidence="8 9">
    <name type="scientific">Hortaea werneckii</name>
    <name type="common">Black yeast</name>
    <name type="synonym">Cladosporium werneckii</name>
    <dbReference type="NCBI Taxonomy" id="91943"/>
    <lineage>
        <taxon>Eukaryota</taxon>
        <taxon>Fungi</taxon>
        <taxon>Dikarya</taxon>
        <taxon>Ascomycota</taxon>
        <taxon>Pezizomycotina</taxon>
        <taxon>Dothideomycetes</taxon>
        <taxon>Dothideomycetidae</taxon>
        <taxon>Mycosphaerellales</taxon>
        <taxon>Teratosphaeriaceae</taxon>
        <taxon>Hortaea</taxon>
    </lineage>
</organism>
<dbReference type="GO" id="GO:0070628">
    <property type="term" value="F:proteasome binding"/>
    <property type="evidence" value="ECO:0007669"/>
    <property type="project" value="TreeGrafter"/>
</dbReference>
<feature type="region of interest" description="Disordered" evidence="6">
    <location>
        <begin position="1"/>
        <end position="22"/>
    </location>
</feature>
<dbReference type="PROSITE" id="PS51917">
    <property type="entry name" value="PRU"/>
    <property type="match status" value="1"/>
</dbReference>
<accession>A0A3M6W892</accession>
<evidence type="ECO:0000256" key="5">
    <source>
        <dbReference type="ARBA" id="ARBA00023242"/>
    </source>
</evidence>
<dbReference type="Proteomes" id="UP000281245">
    <property type="component" value="Unassembled WGS sequence"/>
</dbReference>
<evidence type="ECO:0000313" key="8">
    <source>
        <dbReference type="EMBL" id="RMX74665.1"/>
    </source>
</evidence>
<name>A0A3M6W892_HORWE</name>
<dbReference type="VEuPathDB" id="FungiDB:BTJ68_01575"/>
<evidence type="ECO:0000256" key="4">
    <source>
        <dbReference type="ARBA" id="ARBA00022942"/>
    </source>
</evidence>
<dbReference type="InterPro" id="IPR006773">
    <property type="entry name" value="Rpn13/ADRM1"/>
</dbReference>
<comment type="subcellular location">
    <subcellularLocation>
        <location evidence="2">Cytoplasm</location>
    </subcellularLocation>
    <subcellularLocation>
        <location evidence="1">Nucleus</location>
    </subcellularLocation>
</comment>
<feature type="compositionally biased region" description="Basic and acidic residues" evidence="6">
    <location>
        <begin position="268"/>
        <end position="280"/>
    </location>
</feature>
<evidence type="ECO:0000256" key="2">
    <source>
        <dbReference type="ARBA" id="ARBA00004496"/>
    </source>
</evidence>
<dbReference type="OrthoDB" id="340431at2759"/>
<feature type="compositionally biased region" description="Low complexity" evidence="6">
    <location>
        <begin position="299"/>
        <end position="326"/>
    </location>
</feature>
<reference evidence="8 9" key="1">
    <citation type="journal article" date="2018" name="BMC Genomics">
        <title>Genomic evidence for intraspecific hybridization in a clonal and extremely halotolerant yeast.</title>
        <authorList>
            <person name="Gostincar C."/>
            <person name="Stajich J.E."/>
            <person name="Zupancic J."/>
            <person name="Zalar P."/>
            <person name="Gunde-Cimerman N."/>
        </authorList>
    </citation>
    <scope>NUCLEOTIDE SEQUENCE [LARGE SCALE GENOMIC DNA]</scope>
    <source>
        <strain evidence="8 9">EXF-6656</strain>
    </source>
</reference>